<feature type="repeat" description="ANK" evidence="3">
    <location>
        <begin position="124"/>
        <end position="156"/>
    </location>
</feature>
<name>A0AAD9KMF2_RIDPI</name>
<comment type="caution">
    <text evidence="5">The sequence shown here is derived from an EMBL/GenBank/DDBJ whole genome shotgun (WGS) entry which is preliminary data.</text>
</comment>
<dbReference type="InterPro" id="IPR001496">
    <property type="entry name" value="SOCS_box"/>
</dbReference>
<keyword evidence="1" id="KW-0677">Repeat</keyword>
<dbReference type="PROSITE" id="PS50088">
    <property type="entry name" value="ANK_REPEAT"/>
    <property type="match status" value="2"/>
</dbReference>
<dbReference type="SMART" id="SM00248">
    <property type="entry name" value="ANK"/>
    <property type="match status" value="6"/>
</dbReference>
<organism evidence="5 6">
    <name type="scientific">Ridgeia piscesae</name>
    <name type="common">Tubeworm</name>
    <dbReference type="NCBI Taxonomy" id="27915"/>
    <lineage>
        <taxon>Eukaryota</taxon>
        <taxon>Metazoa</taxon>
        <taxon>Spiralia</taxon>
        <taxon>Lophotrochozoa</taxon>
        <taxon>Annelida</taxon>
        <taxon>Polychaeta</taxon>
        <taxon>Sedentaria</taxon>
        <taxon>Canalipalpata</taxon>
        <taxon>Sabellida</taxon>
        <taxon>Siboglinidae</taxon>
        <taxon>Ridgeia</taxon>
    </lineage>
</organism>
<dbReference type="InterPro" id="IPR002110">
    <property type="entry name" value="Ankyrin_rpt"/>
</dbReference>
<dbReference type="CDD" id="cd03716">
    <property type="entry name" value="SOCS_ASB_like"/>
    <property type="match status" value="1"/>
</dbReference>
<dbReference type="SUPFAM" id="SSF158235">
    <property type="entry name" value="SOCS box-like"/>
    <property type="match status" value="1"/>
</dbReference>
<dbReference type="EMBL" id="JAODUO010000847">
    <property type="protein sequence ID" value="KAK2173852.1"/>
    <property type="molecule type" value="Genomic_DNA"/>
</dbReference>
<gene>
    <name evidence="5" type="ORF">NP493_847g01003</name>
</gene>
<evidence type="ECO:0000313" key="5">
    <source>
        <dbReference type="EMBL" id="KAK2173852.1"/>
    </source>
</evidence>
<proteinExistence type="predicted"/>
<dbReference type="Proteomes" id="UP001209878">
    <property type="component" value="Unassembled WGS sequence"/>
</dbReference>
<dbReference type="Gene3D" id="1.25.40.20">
    <property type="entry name" value="Ankyrin repeat-containing domain"/>
    <property type="match status" value="2"/>
</dbReference>
<dbReference type="SMART" id="SM00969">
    <property type="entry name" value="SOCS_box"/>
    <property type="match status" value="1"/>
</dbReference>
<sequence>MEHSLDMNPGEKLLEIVADSYLDVAAATDAVRSLLRLGVDPNYVGACGTSYEGMFPLILAVAIGNINATMALIDAKADINQCIGGRYFNETNAVTALQQCCVDGNIELVRLLVNESHLECVNCNGKTAFLLAVESGNAELIECLAQSGCNVNGVDDLGNNAVHLASRLPTNIIGDVISILEHHQVDFNQLNNDGLTPLKQAAMATNIEAVKAMVKTGQCILGNDNKHLSELELTVILGESDKTKQLLNNCNRQINNTDTLCLFIRHSDANTVDNLLQQHIELRRKIDNLIINAGGVTPLLAACMMGNIATAKVLLSHGADPGLPSDSGVTPLKKAVLLNHLPLVHLLLSHEGATCHVNCKDAKLLQLALFVQNVAMSKLLIGSIGVLNIDETSMSLVARCNDDNLLAMIHAAGHHNFIGAFQSANDESQFSTQHGEREHREKLQQWLQFTVKNPTSLQGLCRLVVRLCIGGQLVVSLGKLTVPALIKDYILLREYE</sequence>
<evidence type="ECO:0000259" key="4">
    <source>
        <dbReference type="PROSITE" id="PS50225"/>
    </source>
</evidence>
<dbReference type="SUPFAM" id="SSF48403">
    <property type="entry name" value="Ankyrin repeat"/>
    <property type="match status" value="1"/>
</dbReference>
<evidence type="ECO:0000313" key="6">
    <source>
        <dbReference type="Proteomes" id="UP001209878"/>
    </source>
</evidence>
<evidence type="ECO:0000256" key="2">
    <source>
        <dbReference type="ARBA" id="ARBA00023043"/>
    </source>
</evidence>
<dbReference type="Pfam" id="PF12796">
    <property type="entry name" value="Ank_2"/>
    <property type="match status" value="2"/>
</dbReference>
<reference evidence="5" key="1">
    <citation type="journal article" date="2023" name="Mol. Biol. Evol.">
        <title>Third-Generation Sequencing Reveals the Adaptive Role of the Epigenome in Three Deep-Sea Polychaetes.</title>
        <authorList>
            <person name="Perez M."/>
            <person name="Aroh O."/>
            <person name="Sun Y."/>
            <person name="Lan Y."/>
            <person name="Juniper S.K."/>
            <person name="Young C.R."/>
            <person name="Angers B."/>
            <person name="Qian P.Y."/>
        </authorList>
    </citation>
    <scope>NUCLEOTIDE SEQUENCE</scope>
    <source>
        <strain evidence="5">R07B-5</strain>
    </source>
</reference>
<protein>
    <recommendedName>
        <fullName evidence="4">SOCS box domain-containing protein</fullName>
    </recommendedName>
</protein>
<dbReference type="Pfam" id="PF07525">
    <property type="entry name" value="SOCS_box"/>
    <property type="match status" value="1"/>
</dbReference>
<evidence type="ECO:0000256" key="1">
    <source>
        <dbReference type="ARBA" id="ARBA00022737"/>
    </source>
</evidence>
<feature type="domain" description="SOCS box" evidence="4">
    <location>
        <begin position="442"/>
        <end position="496"/>
    </location>
</feature>
<dbReference type="AlphaFoldDB" id="A0AAD9KMF2"/>
<feature type="repeat" description="ANK" evidence="3">
    <location>
        <begin position="294"/>
        <end position="326"/>
    </location>
</feature>
<dbReference type="InterPro" id="IPR036036">
    <property type="entry name" value="SOCS_box-like_dom_sf"/>
</dbReference>
<dbReference type="PROSITE" id="PS50225">
    <property type="entry name" value="SOCS"/>
    <property type="match status" value="1"/>
</dbReference>
<keyword evidence="2 3" id="KW-0040">ANK repeat</keyword>
<accession>A0AAD9KMF2</accession>
<dbReference type="PANTHER" id="PTHR24198">
    <property type="entry name" value="ANKYRIN REPEAT AND PROTEIN KINASE DOMAIN-CONTAINING PROTEIN"/>
    <property type="match status" value="1"/>
</dbReference>
<keyword evidence="6" id="KW-1185">Reference proteome</keyword>
<dbReference type="PROSITE" id="PS50297">
    <property type="entry name" value="ANK_REP_REGION"/>
    <property type="match status" value="2"/>
</dbReference>
<dbReference type="InterPro" id="IPR036770">
    <property type="entry name" value="Ankyrin_rpt-contain_sf"/>
</dbReference>
<dbReference type="GO" id="GO:0035556">
    <property type="term" value="P:intracellular signal transduction"/>
    <property type="evidence" value="ECO:0007669"/>
    <property type="project" value="InterPro"/>
</dbReference>
<evidence type="ECO:0000256" key="3">
    <source>
        <dbReference type="PROSITE-ProRule" id="PRU00023"/>
    </source>
</evidence>
<dbReference type="PANTHER" id="PTHR24198:SF165">
    <property type="entry name" value="ANKYRIN REPEAT-CONTAINING PROTEIN-RELATED"/>
    <property type="match status" value="1"/>
</dbReference>